<evidence type="ECO:0000259" key="3">
    <source>
        <dbReference type="Pfam" id="PF13360"/>
    </source>
</evidence>
<evidence type="ECO:0000313" key="4">
    <source>
        <dbReference type="EMBL" id="BBO30616.1"/>
    </source>
</evidence>
<dbReference type="SUPFAM" id="SSF50998">
    <property type="entry name" value="Quinoprotein alcohol dehydrogenase-like"/>
    <property type="match status" value="2"/>
</dbReference>
<dbReference type="EMBL" id="AP021861">
    <property type="protein sequence ID" value="BBO30616.1"/>
    <property type="molecule type" value="Genomic_DNA"/>
</dbReference>
<dbReference type="PANTHER" id="PTHR34512">
    <property type="entry name" value="CELL SURFACE PROTEIN"/>
    <property type="match status" value="1"/>
</dbReference>
<evidence type="ECO:0000256" key="1">
    <source>
        <dbReference type="SAM" id="MobiDB-lite"/>
    </source>
</evidence>
<dbReference type="KEGG" id="lpav:PLANPX_0228"/>
<dbReference type="InterPro" id="IPR011047">
    <property type="entry name" value="Quinoprotein_ADH-like_sf"/>
</dbReference>
<protein>
    <recommendedName>
        <fullName evidence="3">Pyrrolo-quinoline quinone repeat domain-containing protein</fullName>
    </recommendedName>
</protein>
<reference evidence="5" key="1">
    <citation type="submission" date="2019-10" db="EMBL/GenBank/DDBJ databases">
        <title>Lacipirellula parvula gen. nov., sp. nov., representing a lineage of planctomycetes widespread in freshwater anoxic habitats, and description of the family Lacipirellulaceae.</title>
        <authorList>
            <person name="Dedysh S.N."/>
            <person name="Kulichevskaya I.S."/>
            <person name="Beletsky A.V."/>
            <person name="Rakitin A.L."/>
            <person name="Mardanov A.V."/>
            <person name="Ivanova A.A."/>
            <person name="Saltykova V.X."/>
            <person name="Rijpstra W.I.C."/>
            <person name="Sinninghe Damste J.S."/>
            <person name="Ravin N.V."/>
        </authorList>
    </citation>
    <scope>NUCLEOTIDE SEQUENCE [LARGE SCALE GENOMIC DNA]</scope>
    <source>
        <strain evidence="5">PX69</strain>
    </source>
</reference>
<keyword evidence="5" id="KW-1185">Reference proteome</keyword>
<feature type="signal peptide" evidence="2">
    <location>
        <begin position="1"/>
        <end position="28"/>
    </location>
</feature>
<evidence type="ECO:0000313" key="5">
    <source>
        <dbReference type="Proteomes" id="UP000326837"/>
    </source>
</evidence>
<dbReference type="RefSeq" id="WP_232536274.1">
    <property type="nucleotide sequence ID" value="NZ_AP021861.1"/>
</dbReference>
<dbReference type="Pfam" id="PF13360">
    <property type="entry name" value="PQQ_2"/>
    <property type="match status" value="2"/>
</dbReference>
<dbReference type="SMART" id="SM00564">
    <property type="entry name" value="PQQ"/>
    <property type="match status" value="6"/>
</dbReference>
<feature type="region of interest" description="Disordered" evidence="1">
    <location>
        <begin position="36"/>
        <end position="77"/>
    </location>
</feature>
<name>A0A5K7X8K1_9BACT</name>
<accession>A0A5K7X8K1</accession>
<feature type="compositionally biased region" description="Polar residues" evidence="1">
    <location>
        <begin position="58"/>
        <end position="74"/>
    </location>
</feature>
<feature type="compositionally biased region" description="Low complexity" evidence="1">
    <location>
        <begin position="36"/>
        <end position="53"/>
    </location>
</feature>
<organism evidence="4 5">
    <name type="scientific">Lacipirellula parvula</name>
    <dbReference type="NCBI Taxonomy" id="2650471"/>
    <lineage>
        <taxon>Bacteria</taxon>
        <taxon>Pseudomonadati</taxon>
        <taxon>Planctomycetota</taxon>
        <taxon>Planctomycetia</taxon>
        <taxon>Pirellulales</taxon>
        <taxon>Lacipirellulaceae</taxon>
        <taxon>Lacipirellula</taxon>
    </lineage>
</organism>
<dbReference type="InterPro" id="IPR018391">
    <property type="entry name" value="PQQ_b-propeller_rpt"/>
</dbReference>
<dbReference type="Gene3D" id="2.130.10.10">
    <property type="entry name" value="YVTN repeat-like/Quinoprotein amine dehydrogenase"/>
    <property type="match status" value="2"/>
</dbReference>
<dbReference type="AlphaFoldDB" id="A0A5K7X8K1"/>
<dbReference type="Gene3D" id="2.40.10.480">
    <property type="match status" value="1"/>
</dbReference>
<feature type="domain" description="Pyrrolo-quinoline quinone repeat" evidence="3">
    <location>
        <begin position="515"/>
        <end position="579"/>
    </location>
</feature>
<evidence type="ECO:0000256" key="2">
    <source>
        <dbReference type="SAM" id="SignalP"/>
    </source>
</evidence>
<dbReference type="InterPro" id="IPR015943">
    <property type="entry name" value="WD40/YVTN_repeat-like_dom_sf"/>
</dbReference>
<dbReference type="PANTHER" id="PTHR34512:SF30">
    <property type="entry name" value="OUTER MEMBRANE PROTEIN ASSEMBLY FACTOR BAMB"/>
    <property type="match status" value="1"/>
</dbReference>
<dbReference type="InterPro" id="IPR002372">
    <property type="entry name" value="PQQ_rpt_dom"/>
</dbReference>
<dbReference type="Proteomes" id="UP000326837">
    <property type="component" value="Chromosome"/>
</dbReference>
<gene>
    <name evidence="4" type="ORF">PLANPX_0228</name>
</gene>
<proteinExistence type="predicted"/>
<feature type="domain" description="Pyrrolo-quinoline quinone repeat" evidence="3">
    <location>
        <begin position="319"/>
        <end position="480"/>
    </location>
</feature>
<sequence length="635" mass="68943">MSTRILRLAGLFAAVGMSGVGAIGLAVAADVPPAKEAPKPAAAAPAAAQAAPAGEPNVNWSQWGGSSARNNTPVGKNIPTEWEIGEFDYKTGAWDPAEAKNIKWVAKLGSQTYGNPVVHNGKVFVGTNNGGEWIKRFGAGTDLGCMLCFDIKDGKFLWQHSNEKHPAGRVYDWPLQGVCSAAYAEGDRIWFVTNMGEIRCLDVEGFHDGENDGPYVDEQKVIDAQIAQRKASIAGQIKQLQATPNPDQKTQDKIKALTAQANTISSDLKMEADVVWIYDMMKEMGISQHNMCSCSITSAGDVLFVCTSNGVDVEHNYIPAPDAPSFFAIDKNTGKVLWTDNSPGLNIHHGQWSSPTYAVIDGQPQVLFGGGDGYLYSFDPAGENGKSKLLWKFDSNPKTSKLELMGKGTRNDIISTPVVYDNKVYFATGQDPEHGEGIGTLWCLDPTKRGDVSKELAFNASDPKTPIPHKRVQAVVEKDGDFARPNPNSAVIWEYNAVDRDGDGEMAFEETFHRSIGTVAIRDDILYIADFSGMFHCLDAQTGKVNWAYDMLSAAWGSPLIVEDKVYMGDEDGEISVFKHSADPSEAMREEDGEMVPFYGTRNMGASVYSTPVVAGNVLYISNQTHLFAITPDGK</sequence>
<feature type="chain" id="PRO_5024914367" description="Pyrrolo-quinoline quinone repeat domain-containing protein" evidence="2">
    <location>
        <begin position="29"/>
        <end position="635"/>
    </location>
</feature>
<keyword evidence="2" id="KW-0732">Signal</keyword>